<keyword evidence="5" id="KW-1133">Transmembrane helix</keyword>
<sequence>MEHIILAHAQRTPDALAVIEGPRSLTYAELVREASWLSRSLRDSQAKTSTEETIGILLGPGIKQVVAQLAVRLAGGICVPMEPSPSLPERRIISMMQDVGVKHVMVDVEDTPEISISAFVERGFKPVYISIGGCGEPAPIKELERSPPKCSHILFTSGSTGKPKPVQILASGILHLATQTPVTPLKDTDRVAEFNNPGFDLSLFEVWATLIAGATIVVIPRRIATDPNAISSFMNDQAVTVIIITAALFEIIAFASPTAFQSLRHVLTAGDVANVHAMRKILESDGPPQHLWNTYGPTECTTLTTMHEVTVLDTQRDRISIGQAVGDMEVFLLDKENPIGEAGKQGEICIAGPQQCAGYWGLDAENAARFVNIPRANLRSLGHAPGGTDENEKENVRLYRTGDLAVWLPESCSLDFVGREDNQIKHKGFRIELGEIERTLQTFDAIHRAVVVQQPPLSANGGQALVAFVVVDPDSERPTAEDLLNLTKKRLPGYMVPDAVEFTSKLPLTATGKVDRRELVKWRLRKLKEEINTQTNKSGQALNGHRQKTNASLHGKSRTNGTHTTDRSTKTVLQNIWREMLNRPYIGDDDDFFALGGTSIQAAALIAHIRDQLNCIVTMENLTGNSRLRDLVQLVKPEHDHSDRPGRYKAPDDSKTWMGDIDLVDDIELVPCWDAPNEGRVFLTGATGFVGAHVLCQLMKRPTVKQIACLVRSKDGVSAVTRVQQNLERYSVWPASPEYTQKLLCIEGDIADRTLGLGADKFAWLANWASVIFHLGAKVNFCESYRDHRRPNVIGTSNMLRLVAAGRRKAFHYMSTIDVWGTTGCTLGTEAVYEDGPLQPHIQAIRYDLGYAQSQWTAESMVRRMRDRGLPIAIYRPGFVIGNPDTGSSNPSDFVSRLLVGSIQMGTWPRLIQRLEYVTVDYVVNALLHIASDNANLGRSYSLVAPDQVDSVTVEDTCRVLNDAGYPVRLVDYDDWVEQVDAEQRPDGPLAPLLPNFQELVLGPLTRWTCSQYSPWYRADQAKEVLRDRPDIAYRKLDGEMVRRFITFWNEKGFYNV</sequence>
<dbReference type="InterPro" id="IPR000873">
    <property type="entry name" value="AMP-dep_synth/lig_dom"/>
</dbReference>
<dbReference type="Gene3D" id="2.30.38.10">
    <property type="entry name" value="Luciferase, Domain 3"/>
    <property type="match status" value="1"/>
</dbReference>
<dbReference type="CDD" id="cd05235">
    <property type="entry name" value="SDR_e1"/>
    <property type="match status" value="1"/>
</dbReference>
<dbReference type="EMBL" id="BLKI01000005">
    <property type="protein sequence ID" value="GFF64884.1"/>
    <property type="molecule type" value="Genomic_DNA"/>
</dbReference>
<dbReference type="Gene3D" id="3.30.300.30">
    <property type="match status" value="1"/>
</dbReference>
<dbReference type="InterPro" id="IPR036291">
    <property type="entry name" value="NAD(P)-bd_dom_sf"/>
</dbReference>
<comment type="similarity">
    <text evidence="3">Belongs to the NRP synthetase family.</text>
</comment>
<evidence type="ECO:0000256" key="5">
    <source>
        <dbReference type="SAM" id="Phobius"/>
    </source>
</evidence>
<dbReference type="PANTHER" id="PTHR44845:SF6">
    <property type="entry name" value="BETA-ALANINE-ACTIVATING ENZYME"/>
    <property type="match status" value="1"/>
</dbReference>
<comment type="caution">
    <text evidence="7">The sequence shown here is derived from an EMBL/GenBank/DDBJ whole genome shotgun (WGS) entry which is preliminary data.</text>
</comment>
<dbReference type="Pfam" id="PF07993">
    <property type="entry name" value="NAD_binding_4"/>
    <property type="match status" value="1"/>
</dbReference>
<keyword evidence="8" id="KW-1185">Reference proteome</keyword>
<evidence type="ECO:0000256" key="1">
    <source>
        <dbReference type="ARBA" id="ARBA00022450"/>
    </source>
</evidence>
<dbReference type="CDD" id="cd05930">
    <property type="entry name" value="A_NRPS"/>
    <property type="match status" value="1"/>
</dbReference>
<evidence type="ECO:0000259" key="6">
    <source>
        <dbReference type="PROSITE" id="PS50075"/>
    </source>
</evidence>
<feature type="domain" description="Carrier" evidence="6">
    <location>
        <begin position="564"/>
        <end position="639"/>
    </location>
</feature>
<reference evidence="7 8" key="1">
    <citation type="submission" date="2020-01" db="EMBL/GenBank/DDBJ databases">
        <title>Draft genome sequence of Aspergillus lentulus IFM 60648.</title>
        <authorList>
            <person name="Takahashi H."/>
            <person name="Yaguchi T."/>
        </authorList>
    </citation>
    <scope>NUCLEOTIDE SEQUENCE [LARGE SCALE GENOMIC DNA]</scope>
    <source>
        <strain evidence="7 8">IFM 60648</strain>
    </source>
</reference>
<dbReference type="SUPFAM" id="SSF56801">
    <property type="entry name" value="Acetyl-CoA synthetase-like"/>
    <property type="match status" value="1"/>
</dbReference>
<organism evidence="7 8">
    <name type="scientific">Aspergillus lentulus</name>
    <dbReference type="NCBI Taxonomy" id="293939"/>
    <lineage>
        <taxon>Eukaryota</taxon>
        <taxon>Fungi</taxon>
        <taxon>Dikarya</taxon>
        <taxon>Ascomycota</taxon>
        <taxon>Pezizomycotina</taxon>
        <taxon>Eurotiomycetes</taxon>
        <taxon>Eurotiomycetidae</taxon>
        <taxon>Eurotiales</taxon>
        <taxon>Aspergillaceae</taxon>
        <taxon>Aspergillus</taxon>
        <taxon>Aspergillus subgen. Fumigati</taxon>
    </lineage>
</organism>
<accession>A0ABQ0ZUS2</accession>
<feature type="transmembrane region" description="Helical" evidence="5">
    <location>
        <begin position="201"/>
        <end position="219"/>
    </location>
</feature>
<dbReference type="PROSITE" id="PS50075">
    <property type="entry name" value="CARRIER"/>
    <property type="match status" value="1"/>
</dbReference>
<dbReference type="InterPro" id="IPR045851">
    <property type="entry name" value="AMP-bd_C_sf"/>
</dbReference>
<evidence type="ECO:0000313" key="7">
    <source>
        <dbReference type="EMBL" id="GFF64884.1"/>
    </source>
</evidence>
<feature type="region of interest" description="Disordered" evidence="4">
    <location>
        <begin position="533"/>
        <end position="567"/>
    </location>
</feature>
<dbReference type="InterPro" id="IPR036736">
    <property type="entry name" value="ACP-like_sf"/>
</dbReference>
<dbReference type="InterPro" id="IPR025110">
    <property type="entry name" value="AMP-bd_C"/>
</dbReference>
<protein>
    <recommendedName>
        <fullName evidence="6">Carrier domain-containing protein</fullName>
    </recommendedName>
</protein>
<dbReference type="Gene3D" id="3.40.50.980">
    <property type="match status" value="2"/>
</dbReference>
<dbReference type="InterPro" id="IPR009081">
    <property type="entry name" value="PP-bd_ACP"/>
</dbReference>
<dbReference type="PANTHER" id="PTHR44845">
    <property type="entry name" value="CARRIER DOMAIN-CONTAINING PROTEIN"/>
    <property type="match status" value="1"/>
</dbReference>
<dbReference type="SUPFAM" id="SSF51735">
    <property type="entry name" value="NAD(P)-binding Rossmann-fold domains"/>
    <property type="match status" value="1"/>
</dbReference>
<evidence type="ECO:0000313" key="8">
    <source>
        <dbReference type="Proteomes" id="UP000465220"/>
    </source>
</evidence>
<gene>
    <name evidence="7" type="ORF">IFM60648_01417</name>
</gene>
<keyword evidence="5" id="KW-0812">Transmembrane</keyword>
<keyword evidence="1" id="KW-0596">Phosphopantetheine</keyword>
<name>A0ABQ0ZUS2_ASPLE</name>
<dbReference type="Pfam" id="PF13193">
    <property type="entry name" value="AMP-binding_C"/>
    <property type="match status" value="1"/>
</dbReference>
<dbReference type="Pfam" id="PF00501">
    <property type="entry name" value="AMP-binding"/>
    <property type="match status" value="1"/>
</dbReference>
<dbReference type="NCBIfam" id="TIGR01746">
    <property type="entry name" value="Thioester-redct"/>
    <property type="match status" value="1"/>
</dbReference>
<dbReference type="Proteomes" id="UP000465220">
    <property type="component" value="Unassembled WGS sequence"/>
</dbReference>
<feature type="transmembrane region" description="Helical" evidence="5">
    <location>
        <begin position="239"/>
        <end position="260"/>
    </location>
</feature>
<keyword evidence="2" id="KW-0597">Phosphoprotein</keyword>
<keyword evidence="5" id="KW-0472">Membrane</keyword>
<dbReference type="PROSITE" id="PS00455">
    <property type="entry name" value="AMP_BINDING"/>
    <property type="match status" value="1"/>
</dbReference>
<dbReference type="InterPro" id="IPR010080">
    <property type="entry name" value="Thioester_reductase-like_dom"/>
</dbReference>
<evidence type="ECO:0000256" key="3">
    <source>
        <dbReference type="ARBA" id="ARBA00029454"/>
    </source>
</evidence>
<evidence type="ECO:0000256" key="4">
    <source>
        <dbReference type="SAM" id="MobiDB-lite"/>
    </source>
</evidence>
<dbReference type="Gene3D" id="3.40.50.720">
    <property type="entry name" value="NAD(P)-binding Rossmann-like Domain"/>
    <property type="match status" value="1"/>
</dbReference>
<dbReference type="InterPro" id="IPR013120">
    <property type="entry name" value="FAR_NAD-bd"/>
</dbReference>
<dbReference type="Pfam" id="PF00550">
    <property type="entry name" value="PP-binding"/>
    <property type="match status" value="1"/>
</dbReference>
<dbReference type="SUPFAM" id="SSF47336">
    <property type="entry name" value="ACP-like"/>
    <property type="match status" value="1"/>
</dbReference>
<dbReference type="InterPro" id="IPR020845">
    <property type="entry name" value="AMP-binding_CS"/>
</dbReference>
<dbReference type="Gene3D" id="1.10.1200.10">
    <property type="entry name" value="ACP-like"/>
    <property type="match status" value="1"/>
</dbReference>
<proteinExistence type="inferred from homology"/>
<evidence type="ECO:0000256" key="2">
    <source>
        <dbReference type="ARBA" id="ARBA00022553"/>
    </source>
</evidence>